<dbReference type="GO" id="GO:0004850">
    <property type="term" value="F:uridine phosphorylase activity"/>
    <property type="evidence" value="ECO:0007669"/>
    <property type="project" value="UniProtKB-EC"/>
</dbReference>
<evidence type="ECO:0000256" key="6">
    <source>
        <dbReference type="ARBA" id="ARBA00048447"/>
    </source>
</evidence>
<evidence type="ECO:0000313" key="8">
    <source>
        <dbReference type="EMBL" id="CAH0535504.1"/>
    </source>
</evidence>
<keyword evidence="5 8" id="KW-0808">Transferase</keyword>
<dbReference type="EMBL" id="CAKLDI010000002">
    <property type="protein sequence ID" value="CAH0535504.1"/>
    <property type="molecule type" value="Genomic_DNA"/>
</dbReference>
<protein>
    <recommendedName>
        <fullName evidence="3">Uridine phosphorylase</fullName>
        <ecNumber evidence="2">2.4.2.3</ecNumber>
    </recommendedName>
</protein>
<dbReference type="Pfam" id="PF01048">
    <property type="entry name" value="PNP_UDP_1"/>
    <property type="match status" value="1"/>
</dbReference>
<dbReference type="CDD" id="cd17767">
    <property type="entry name" value="UP_EcUdp-like"/>
    <property type="match status" value="1"/>
</dbReference>
<dbReference type="InterPro" id="IPR035994">
    <property type="entry name" value="Nucleoside_phosphorylase_sf"/>
</dbReference>
<sequence>MLTMMPHLAVTPDDIPALAIVCGEPNRVNRLAVLLEQPKLIAENREYRIMRGTFAGQPVVICSTGIGAPSALIALEELRQCGVEKIIRVGSAGALQPNINLGELVVVEAAVRDDGGSKAYVDAAYPASADPSLQLALAKACQQIEQSYHCGIVRSHDSFYTDQEDQLCEFWHQKGVLAADMETAALLTVGRLRGLKMGAILNNVVLYQADVQEGVSQYVDADTLLMNAEKQAGRAALIALTATH</sequence>
<dbReference type="SUPFAM" id="SSF53167">
    <property type="entry name" value="Purine and uridine phosphorylases"/>
    <property type="match status" value="1"/>
</dbReference>
<dbReference type="InterPro" id="IPR000845">
    <property type="entry name" value="Nucleoside_phosphorylase_d"/>
</dbReference>
<reference evidence="8" key="1">
    <citation type="submission" date="2021-11" db="EMBL/GenBank/DDBJ databases">
        <authorList>
            <person name="Rodrigo-Torres L."/>
            <person name="Arahal R. D."/>
            <person name="Lucena T."/>
        </authorList>
    </citation>
    <scope>NUCLEOTIDE SEQUENCE</scope>
    <source>
        <strain evidence="8">CECT 7929</strain>
    </source>
</reference>
<dbReference type="InterPro" id="IPR018016">
    <property type="entry name" value="Nucleoside_phosphorylase_CS"/>
</dbReference>
<evidence type="ECO:0000259" key="7">
    <source>
        <dbReference type="Pfam" id="PF01048"/>
    </source>
</evidence>
<comment type="caution">
    <text evidence="8">The sequence shown here is derived from an EMBL/GenBank/DDBJ whole genome shotgun (WGS) entry which is preliminary data.</text>
</comment>
<keyword evidence="4 8" id="KW-0328">Glycosyltransferase</keyword>
<gene>
    <name evidence="8" type="primary">udp_2</name>
    <name evidence="8" type="ORF">VST7929_03074</name>
</gene>
<evidence type="ECO:0000256" key="1">
    <source>
        <dbReference type="ARBA" id="ARBA00010456"/>
    </source>
</evidence>
<feature type="domain" description="Nucleoside phosphorylase" evidence="7">
    <location>
        <begin position="18"/>
        <end position="201"/>
    </location>
</feature>
<dbReference type="Proteomes" id="UP000838672">
    <property type="component" value="Unassembled WGS sequence"/>
</dbReference>
<evidence type="ECO:0000256" key="2">
    <source>
        <dbReference type="ARBA" id="ARBA00011888"/>
    </source>
</evidence>
<accession>A0ABM8ZXY3</accession>
<proteinExistence type="inferred from homology"/>
<name>A0ABM8ZXY3_9VIBR</name>
<evidence type="ECO:0000256" key="5">
    <source>
        <dbReference type="ARBA" id="ARBA00022679"/>
    </source>
</evidence>
<dbReference type="PANTHER" id="PTHR43691:SF11">
    <property type="entry name" value="FI09636P-RELATED"/>
    <property type="match status" value="1"/>
</dbReference>
<keyword evidence="9" id="KW-1185">Reference proteome</keyword>
<dbReference type="PANTHER" id="PTHR43691">
    <property type="entry name" value="URIDINE PHOSPHORYLASE"/>
    <property type="match status" value="1"/>
</dbReference>
<dbReference type="Gene3D" id="3.40.50.1580">
    <property type="entry name" value="Nucleoside phosphorylase domain"/>
    <property type="match status" value="1"/>
</dbReference>
<dbReference type="PROSITE" id="PS01232">
    <property type="entry name" value="PNP_UDP_1"/>
    <property type="match status" value="1"/>
</dbReference>
<comment type="catalytic activity">
    <reaction evidence="6">
        <text>uridine + phosphate = alpha-D-ribose 1-phosphate + uracil</text>
        <dbReference type="Rhea" id="RHEA:24388"/>
        <dbReference type="ChEBI" id="CHEBI:16704"/>
        <dbReference type="ChEBI" id="CHEBI:17568"/>
        <dbReference type="ChEBI" id="CHEBI:43474"/>
        <dbReference type="ChEBI" id="CHEBI:57720"/>
        <dbReference type="EC" id="2.4.2.3"/>
    </reaction>
</comment>
<evidence type="ECO:0000313" key="9">
    <source>
        <dbReference type="Proteomes" id="UP000838672"/>
    </source>
</evidence>
<evidence type="ECO:0000256" key="3">
    <source>
        <dbReference type="ARBA" id="ARBA00021980"/>
    </source>
</evidence>
<organism evidence="8 9">
    <name type="scientific">Vibrio stylophorae</name>
    <dbReference type="NCBI Taxonomy" id="659351"/>
    <lineage>
        <taxon>Bacteria</taxon>
        <taxon>Pseudomonadati</taxon>
        <taxon>Pseudomonadota</taxon>
        <taxon>Gammaproteobacteria</taxon>
        <taxon>Vibrionales</taxon>
        <taxon>Vibrionaceae</taxon>
        <taxon>Vibrio</taxon>
    </lineage>
</organism>
<evidence type="ECO:0000256" key="4">
    <source>
        <dbReference type="ARBA" id="ARBA00022676"/>
    </source>
</evidence>
<dbReference type="EC" id="2.4.2.3" evidence="2"/>
<comment type="similarity">
    <text evidence="1">Belongs to the PNP/UDP phosphorylase family.</text>
</comment>